<dbReference type="EMBL" id="NIRI02000042">
    <property type="protein sequence ID" value="KAG5452334.1"/>
    <property type="molecule type" value="Genomic_DNA"/>
</dbReference>
<gene>
    <name evidence="1" type="ORF">CSKR_112803</name>
</gene>
<sequence>MFLKDSEVGNCKVTEKIRSLAQFVHCLQSDPIYVEEKAALTEIRNLWEGFQRQIVTPTFQWCQYKLPPTNKTPTEKLQTTRQESKTLICTLFLKTEYKSSS</sequence>
<comment type="caution">
    <text evidence="1">The sequence shown here is derived from an EMBL/GenBank/DDBJ whole genome shotgun (WGS) entry which is preliminary data.</text>
</comment>
<evidence type="ECO:0000313" key="2">
    <source>
        <dbReference type="Proteomes" id="UP000286415"/>
    </source>
</evidence>
<protein>
    <submittedName>
        <fullName evidence="1">Uncharacterized protein</fullName>
    </submittedName>
</protein>
<reference evidence="1 2" key="1">
    <citation type="journal article" date="2018" name="Biotechnol. Adv.">
        <title>Improved genomic resources and new bioinformatic workflow for the carcinogenic parasite Clonorchis sinensis: Biotechnological implications.</title>
        <authorList>
            <person name="Wang D."/>
            <person name="Korhonen P.K."/>
            <person name="Gasser R.B."/>
            <person name="Young N.D."/>
        </authorList>
    </citation>
    <scope>NUCLEOTIDE SEQUENCE [LARGE SCALE GENOMIC DNA]</scope>
    <source>
        <strain evidence="1">Cs-k2</strain>
    </source>
</reference>
<dbReference type="Proteomes" id="UP000286415">
    <property type="component" value="Unassembled WGS sequence"/>
</dbReference>
<keyword evidence="2" id="KW-1185">Reference proteome</keyword>
<dbReference type="InParanoid" id="A0A3R7EQ53"/>
<proteinExistence type="predicted"/>
<evidence type="ECO:0000313" key="1">
    <source>
        <dbReference type="EMBL" id="KAG5452334.1"/>
    </source>
</evidence>
<organism evidence="1 2">
    <name type="scientific">Clonorchis sinensis</name>
    <name type="common">Chinese liver fluke</name>
    <dbReference type="NCBI Taxonomy" id="79923"/>
    <lineage>
        <taxon>Eukaryota</taxon>
        <taxon>Metazoa</taxon>
        <taxon>Spiralia</taxon>
        <taxon>Lophotrochozoa</taxon>
        <taxon>Platyhelminthes</taxon>
        <taxon>Trematoda</taxon>
        <taxon>Digenea</taxon>
        <taxon>Opisthorchiida</taxon>
        <taxon>Opisthorchiata</taxon>
        <taxon>Opisthorchiidae</taxon>
        <taxon>Clonorchis</taxon>
    </lineage>
</organism>
<reference evidence="1 2" key="2">
    <citation type="journal article" date="2021" name="Genomics">
        <title>High-quality reference genome for Clonorchis sinensis.</title>
        <authorList>
            <person name="Young N.D."/>
            <person name="Stroehlein A.J."/>
            <person name="Kinkar L."/>
            <person name="Wang T."/>
            <person name="Sohn W.M."/>
            <person name="Chang B.C.H."/>
            <person name="Kaur P."/>
            <person name="Weisz D."/>
            <person name="Dudchenko O."/>
            <person name="Aiden E.L."/>
            <person name="Korhonen P.K."/>
            <person name="Gasser R.B."/>
        </authorList>
    </citation>
    <scope>NUCLEOTIDE SEQUENCE [LARGE SCALE GENOMIC DNA]</scope>
    <source>
        <strain evidence="1">Cs-k2</strain>
    </source>
</reference>
<dbReference type="AlphaFoldDB" id="A0A3R7EQ53"/>
<name>A0A3R7EQ53_CLOSI</name>
<accession>A0A3R7EQ53</accession>